<feature type="domain" description="Transcription regulator TrmB N-terminal" evidence="2">
    <location>
        <begin position="10"/>
        <end position="68"/>
    </location>
</feature>
<dbReference type="InterPro" id="IPR021586">
    <property type="entry name" value="Tscrpt_reg_TrmB_C"/>
</dbReference>
<proteinExistence type="inferred from homology"/>
<dbReference type="PANTHER" id="PTHR34293:SF1">
    <property type="entry name" value="HTH-TYPE TRANSCRIPTIONAL REGULATOR TRMBL2"/>
    <property type="match status" value="1"/>
</dbReference>
<dbReference type="Proteomes" id="UP000663525">
    <property type="component" value="Chromosome"/>
</dbReference>
<reference evidence="4" key="1">
    <citation type="submission" date="2020-11" db="EMBL/GenBank/DDBJ databases">
        <title>Carbohydrate-dependent, anaerobic sulfur respiration: A novel catabolism in halophilic archaea.</title>
        <authorList>
            <person name="Sorokin D.Y."/>
            <person name="Messina E."/>
            <person name="Smedile F."/>
            <person name="La Cono V."/>
            <person name="Hallsworth J.E."/>
            <person name="Yakimov M.M."/>
        </authorList>
    </citation>
    <scope>NUCLEOTIDE SEQUENCE</scope>
    <source>
        <strain evidence="4">HSR12-1</strain>
    </source>
</reference>
<dbReference type="SUPFAM" id="SSF46785">
    <property type="entry name" value="Winged helix' DNA-binding domain"/>
    <property type="match status" value="1"/>
</dbReference>
<evidence type="ECO:0000313" key="5">
    <source>
        <dbReference type="Proteomes" id="UP000663525"/>
    </source>
</evidence>
<dbReference type="InterPro" id="IPR011991">
    <property type="entry name" value="ArsR-like_HTH"/>
</dbReference>
<evidence type="ECO:0000259" key="2">
    <source>
        <dbReference type="Pfam" id="PF01978"/>
    </source>
</evidence>
<dbReference type="Pfam" id="PF01978">
    <property type="entry name" value="TrmB"/>
    <property type="match status" value="1"/>
</dbReference>
<evidence type="ECO:0000313" key="4">
    <source>
        <dbReference type="EMBL" id="QSG04372.1"/>
    </source>
</evidence>
<dbReference type="SUPFAM" id="SSF159071">
    <property type="entry name" value="TrmB C-terminal domain-like"/>
    <property type="match status" value="1"/>
</dbReference>
<sequence>MDSERLVSVLQTGGLSRYQAQAYVALLELGTASAGDLADASGVPQPRIYDVLRDLEADGYVETYEGETLQARVHDPGALVSDLSTRIAQFQSATDEIEHRWTEPEPTGQEAAIVAQFETVLTRTIEFIEDANNYVQLSVTPGQIEQLEPTLRAAHEDGIYVQLAIHSFGEDELPDEEYLAGICTEARVRERPAAFLALIDQQQVGYALHVDSPSEYGMLIDDRGLAYVFSWFFSTMLWELWDTHYDGRSSDPPIRYFEIRRAIPEIEALLEAGATVRVRITGQWVDSRRPCQLVGTVTDVSYEGEHLDEGPITLRDLVGRASLVVDTDGGTFSVGGIGTHLEDVETDQIVVEEIEP</sequence>
<dbReference type="AlphaFoldDB" id="A0A897MUZ0"/>
<dbReference type="Pfam" id="PF11495">
    <property type="entry name" value="Regulator_TrmB"/>
    <property type="match status" value="1"/>
</dbReference>
<dbReference type="InterPro" id="IPR051797">
    <property type="entry name" value="TrmB-like"/>
</dbReference>
<organism evidence="4 5">
    <name type="scientific">Halapricum desulfuricans</name>
    <dbReference type="NCBI Taxonomy" id="2841257"/>
    <lineage>
        <taxon>Archaea</taxon>
        <taxon>Methanobacteriati</taxon>
        <taxon>Methanobacteriota</taxon>
        <taxon>Stenosarchaea group</taxon>
        <taxon>Halobacteria</taxon>
        <taxon>Halobacteriales</taxon>
        <taxon>Haloarculaceae</taxon>
        <taxon>Halapricum</taxon>
    </lineage>
</organism>
<protein>
    <submittedName>
        <fullName evidence="4">Sugar-specific transcriptional regulator TrmB</fullName>
    </submittedName>
</protein>
<gene>
    <name evidence="4" type="ORF">HSR121_0009</name>
</gene>
<name>A0A897MUZ0_9EURY</name>
<comment type="similarity">
    <text evidence="1">Belongs to the transcriptional regulator TrmB family.</text>
</comment>
<dbReference type="RefSeq" id="WP_229113853.1">
    <property type="nucleotide sequence ID" value="NZ_CP064787.1"/>
</dbReference>
<dbReference type="EMBL" id="CP064787">
    <property type="protein sequence ID" value="QSG04372.1"/>
    <property type="molecule type" value="Genomic_DNA"/>
</dbReference>
<dbReference type="InterPro" id="IPR002831">
    <property type="entry name" value="Tscrpt_reg_TrmB_N"/>
</dbReference>
<dbReference type="InterPro" id="IPR036388">
    <property type="entry name" value="WH-like_DNA-bd_sf"/>
</dbReference>
<evidence type="ECO:0000259" key="3">
    <source>
        <dbReference type="Pfam" id="PF11495"/>
    </source>
</evidence>
<accession>A0A897MUZ0</accession>
<evidence type="ECO:0000256" key="1">
    <source>
        <dbReference type="ARBA" id="ARBA00007287"/>
    </source>
</evidence>
<dbReference type="GeneID" id="68853672"/>
<dbReference type="CDD" id="cd00090">
    <property type="entry name" value="HTH_ARSR"/>
    <property type="match status" value="1"/>
</dbReference>
<dbReference type="InterPro" id="IPR036390">
    <property type="entry name" value="WH_DNA-bd_sf"/>
</dbReference>
<dbReference type="PANTHER" id="PTHR34293">
    <property type="entry name" value="HTH-TYPE TRANSCRIPTIONAL REGULATOR TRMBL2"/>
    <property type="match status" value="1"/>
</dbReference>
<dbReference type="CDD" id="cd09124">
    <property type="entry name" value="PLDc_like_TrmB_middle"/>
    <property type="match status" value="1"/>
</dbReference>
<feature type="domain" description="Transcription regulator TrmB C-terminal" evidence="3">
    <location>
        <begin position="113"/>
        <end position="352"/>
    </location>
</feature>
<dbReference type="Gene3D" id="1.10.10.10">
    <property type="entry name" value="Winged helix-like DNA-binding domain superfamily/Winged helix DNA-binding domain"/>
    <property type="match status" value="1"/>
</dbReference>